<dbReference type="PANTHER" id="PTHR30386">
    <property type="entry name" value="MEMBRANE FUSION SUBUNIT OF EMRAB-TOLC MULTIDRUG EFFLUX PUMP"/>
    <property type="match status" value="1"/>
</dbReference>
<dbReference type="PROSITE" id="PS51257">
    <property type="entry name" value="PROKAR_LIPOPROTEIN"/>
    <property type="match status" value="1"/>
</dbReference>
<dbReference type="Gene3D" id="1.10.287.470">
    <property type="entry name" value="Helix hairpin bin"/>
    <property type="match status" value="1"/>
</dbReference>
<evidence type="ECO:0000259" key="3">
    <source>
        <dbReference type="Pfam" id="PF25917"/>
    </source>
</evidence>
<comment type="caution">
    <text evidence="5">The sequence shown here is derived from an EMBL/GenBank/DDBJ whole genome shotgun (WGS) entry which is preliminary data.</text>
</comment>
<evidence type="ECO:0000313" key="5">
    <source>
        <dbReference type="EMBL" id="MFC5519980.1"/>
    </source>
</evidence>
<dbReference type="Pfam" id="PF25954">
    <property type="entry name" value="Beta-barrel_RND_2"/>
    <property type="match status" value="1"/>
</dbReference>
<dbReference type="Gene3D" id="2.40.30.170">
    <property type="match status" value="1"/>
</dbReference>
<gene>
    <name evidence="5" type="ORF">ACFPP7_03490</name>
</gene>
<protein>
    <submittedName>
        <fullName evidence="5">HlyD family secretion protein</fullName>
    </submittedName>
</protein>
<feature type="domain" description="CusB-like beta-barrel" evidence="4">
    <location>
        <begin position="265"/>
        <end position="309"/>
    </location>
</feature>
<dbReference type="Pfam" id="PF25917">
    <property type="entry name" value="BSH_RND"/>
    <property type="match status" value="1"/>
</dbReference>
<feature type="domain" description="Multidrug resistance protein MdtA-like barrel-sandwich hybrid" evidence="3">
    <location>
        <begin position="55"/>
        <end position="262"/>
    </location>
</feature>
<evidence type="ECO:0000256" key="1">
    <source>
        <dbReference type="SAM" id="MobiDB-lite"/>
    </source>
</evidence>
<evidence type="ECO:0000259" key="4">
    <source>
        <dbReference type="Pfam" id="PF25954"/>
    </source>
</evidence>
<dbReference type="SUPFAM" id="SSF111369">
    <property type="entry name" value="HlyD-like secretion proteins"/>
    <property type="match status" value="3"/>
</dbReference>
<dbReference type="InterPro" id="IPR058624">
    <property type="entry name" value="MdtA-like_HH"/>
</dbReference>
<dbReference type="Gene3D" id="2.40.50.100">
    <property type="match status" value="1"/>
</dbReference>
<dbReference type="PANTHER" id="PTHR30386:SF24">
    <property type="entry name" value="MULTIDRUG RESISTANCE EFFLUX PUMP"/>
    <property type="match status" value="1"/>
</dbReference>
<dbReference type="InterPro" id="IPR058792">
    <property type="entry name" value="Beta-barrel_RND_2"/>
</dbReference>
<dbReference type="EMBL" id="JBHSMX010000008">
    <property type="protein sequence ID" value="MFC5519980.1"/>
    <property type="molecule type" value="Genomic_DNA"/>
</dbReference>
<dbReference type="PRINTS" id="PR01490">
    <property type="entry name" value="RTXTOXIND"/>
</dbReference>
<feature type="domain" description="Multidrug resistance protein MdtA-like alpha-helical hairpin" evidence="2">
    <location>
        <begin position="128"/>
        <end position="190"/>
    </location>
</feature>
<dbReference type="Proteomes" id="UP001596084">
    <property type="component" value="Unassembled WGS sequence"/>
</dbReference>
<dbReference type="InterPro" id="IPR050739">
    <property type="entry name" value="MFP"/>
</dbReference>
<accession>A0ABW0Q584</accession>
<organism evidence="5 6">
    <name type="scientific">Polaromonas jejuensis</name>
    <dbReference type="NCBI Taxonomy" id="457502"/>
    <lineage>
        <taxon>Bacteria</taxon>
        <taxon>Pseudomonadati</taxon>
        <taxon>Pseudomonadota</taxon>
        <taxon>Betaproteobacteria</taxon>
        <taxon>Burkholderiales</taxon>
        <taxon>Comamonadaceae</taxon>
        <taxon>Polaromonas</taxon>
    </lineage>
</organism>
<reference evidence="6" key="1">
    <citation type="journal article" date="2019" name="Int. J. Syst. Evol. Microbiol.">
        <title>The Global Catalogue of Microorganisms (GCM) 10K type strain sequencing project: providing services to taxonomists for standard genome sequencing and annotation.</title>
        <authorList>
            <consortium name="The Broad Institute Genomics Platform"/>
            <consortium name="The Broad Institute Genome Sequencing Center for Infectious Disease"/>
            <person name="Wu L."/>
            <person name="Ma J."/>
        </authorList>
    </citation>
    <scope>NUCLEOTIDE SEQUENCE [LARGE SCALE GENOMIC DNA]</scope>
    <source>
        <strain evidence="6">CGMCC 4.7277</strain>
    </source>
</reference>
<evidence type="ECO:0000313" key="6">
    <source>
        <dbReference type="Proteomes" id="UP001596084"/>
    </source>
</evidence>
<dbReference type="Pfam" id="PF25876">
    <property type="entry name" value="HH_MFP_RND"/>
    <property type="match status" value="1"/>
</dbReference>
<proteinExistence type="predicted"/>
<sequence length="375" mass="39895">MTFLAKTLRARGTWIVLAATLACLALVLYAWRLPPFHTGTESTENAYVRGMVTIVAPKVDGYVAEVLVQDYMAVKAGQVIVRLDDRIYRQKLDQARSSLSAQQANLANTVQARRAREATLGSTQAQIAGADAQLANAQAQLQRAQADMRRATPLAQDGSLSQRERDQTEAALHQAEAALKQAEAAAKQAQAGKAVATQDLQTVVVNREAVEAGVESARAAVKLAEIDLENTQIRAPRDGHVGEVGVKLGQYVTPGTQLMAVVPDQVWVVANFKEAQTARMAPGQAARFHVDALADAALTGHVERLSPATGSEFSVIKQDNATGNFTKIPQRLSVRIAVDAGQALAQRLRPGMSVVVEVDTRPGSGAQAPTAGNPS</sequence>
<feature type="region of interest" description="Disordered" evidence="1">
    <location>
        <begin position="145"/>
        <end position="167"/>
    </location>
</feature>
<keyword evidence="6" id="KW-1185">Reference proteome</keyword>
<dbReference type="InterPro" id="IPR058625">
    <property type="entry name" value="MdtA-like_BSH"/>
</dbReference>
<name>A0ABW0Q584_9BURK</name>
<dbReference type="RefSeq" id="WP_068833800.1">
    <property type="nucleotide sequence ID" value="NZ_JBHSMX010000008.1"/>
</dbReference>
<evidence type="ECO:0000259" key="2">
    <source>
        <dbReference type="Pfam" id="PF25876"/>
    </source>
</evidence>